<reference evidence="1" key="1">
    <citation type="submission" date="2014-11" db="EMBL/GenBank/DDBJ databases">
        <authorList>
            <person name="Amaro Gonzalez C."/>
        </authorList>
    </citation>
    <scope>NUCLEOTIDE SEQUENCE</scope>
</reference>
<protein>
    <submittedName>
        <fullName evidence="1">Uncharacterized protein</fullName>
    </submittedName>
</protein>
<accession>A0A0E9V443</accession>
<organism evidence="1">
    <name type="scientific">Anguilla anguilla</name>
    <name type="common">European freshwater eel</name>
    <name type="synonym">Muraena anguilla</name>
    <dbReference type="NCBI Taxonomy" id="7936"/>
    <lineage>
        <taxon>Eukaryota</taxon>
        <taxon>Metazoa</taxon>
        <taxon>Chordata</taxon>
        <taxon>Craniata</taxon>
        <taxon>Vertebrata</taxon>
        <taxon>Euteleostomi</taxon>
        <taxon>Actinopterygii</taxon>
        <taxon>Neopterygii</taxon>
        <taxon>Teleostei</taxon>
        <taxon>Anguilliformes</taxon>
        <taxon>Anguillidae</taxon>
        <taxon>Anguilla</taxon>
    </lineage>
</organism>
<reference evidence="1" key="2">
    <citation type="journal article" date="2015" name="Fish Shellfish Immunol.">
        <title>Early steps in the European eel (Anguilla anguilla)-Vibrio vulnificus interaction in the gills: Role of the RtxA13 toxin.</title>
        <authorList>
            <person name="Callol A."/>
            <person name="Pajuelo D."/>
            <person name="Ebbesson L."/>
            <person name="Teles M."/>
            <person name="MacKenzie S."/>
            <person name="Amaro C."/>
        </authorList>
    </citation>
    <scope>NUCLEOTIDE SEQUENCE</scope>
</reference>
<evidence type="ECO:0000313" key="1">
    <source>
        <dbReference type="EMBL" id="JAH72746.1"/>
    </source>
</evidence>
<dbReference type="AlphaFoldDB" id="A0A0E9V443"/>
<name>A0A0E9V443_ANGAN</name>
<dbReference type="EMBL" id="GBXM01035831">
    <property type="protein sequence ID" value="JAH72746.1"/>
    <property type="molecule type" value="Transcribed_RNA"/>
</dbReference>
<proteinExistence type="predicted"/>
<sequence length="28" mass="3157">MDGWIGSSIALEYSLICSETKMTNIVYM</sequence>